<evidence type="ECO:0000256" key="3">
    <source>
        <dbReference type="ARBA" id="ARBA00022448"/>
    </source>
</evidence>
<dbReference type="InterPro" id="IPR002347">
    <property type="entry name" value="SDR_fam"/>
</dbReference>
<comment type="similarity">
    <text evidence="2">Belongs to the major facilitator superfamily. Monocarboxylate porter (TC 2.A.1.13) family.</text>
</comment>
<comment type="caution">
    <text evidence="10">The sequence shown here is derived from an EMBL/GenBank/DDBJ whole genome shotgun (WGS) entry which is preliminary data.</text>
</comment>
<feature type="transmembrane region" description="Helical" evidence="8">
    <location>
        <begin position="140"/>
        <end position="159"/>
    </location>
</feature>
<dbReference type="Pfam" id="PF07690">
    <property type="entry name" value="MFS_1"/>
    <property type="match status" value="1"/>
</dbReference>
<feature type="transmembrane region" description="Helical" evidence="8">
    <location>
        <begin position="362"/>
        <end position="387"/>
    </location>
</feature>
<evidence type="ECO:0000256" key="5">
    <source>
        <dbReference type="ARBA" id="ARBA00022989"/>
    </source>
</evidence>
<sequence length="821" mass="88887">MANNETETTPSIDSATTTPAVSVHGNNDPEKGLAPSEKHEAPSPTEKPTAAGPAPATPVIGPPPDGGAQAWLVVLGAFCGLFVSFGWINCIGVFQAYYQSHQLSEFSTSTVTWITSLETFMMFLCGPIFGTMFDSYGPRWILLVGTILHVFGLMMASLSTEYYQFILAQGICSPIGASAIFNASVNSVSTWFAKRRAFALGVTAAGSSLGGVIFPIMVTQLIPKVGFPWAMRICAFLILFMLGIANLTLKSRLPHRPKSFDILSFLRPLAELKFALTLAAAFCFFWGMFLPFTFVITQAERYGMSSNLAGYLIPILNASSIFGRTLPGYLADKVGRYNMMVITTFFSAILVLALWLPSKGNAPAIVFSALYGFGSGAFVSLAPALVAQISDLREVGVRNGTFFAVISFAALTGTPIGGALVPDVLHGSYTRLQIFCGVVMIVGSTLFVFARGAVGGFKLTKSSRQNKLYPNMNSILSGLYDLSQAVRGVNSTFLTDQHVPGTNLTDKWIIVSGSNNGVGFEAAKSFASWGANLILACREPPTWEQHPTAAVNECKDLAAAHGHSSIIEWWQIDMADLSSVDDFCQRWLQCDRALHILCNNAGIAESTMQTRITKDGFQLVHQVNFLSHVLLTLRLLPSLARSVEPRIICTTSCYHHLGVFDLDRVSGKLSWKGNDYQNNKLYLQMWVAEMQSRLLKHPEYLHITVNGVHPGFVASGIWDGLEDAGKAPGGLSLLLRYVAITSQQGGLAIAHAATSLEFGPDPKKQGVGAGNGRGGGKYINRIWEAPAKSYCNDPEARSRLWIKLNEELGLQEKGLLTVLGL</sequence>
<feature type="transmembrane region" description="Helical" evidence="8">
    <location>
        <begin position="165"/>
        <end position="185"/>
    </location>
</feature>
<evidence type="ECO:0000313" key="11">
    <source>
        <dbReference type="Proteomes" id="UP001153461"/>
    </source>
</evidence>
<dbReference type="InterPro" id="IPR020846">
    <property type="entry name" value="MFS_dom"/>
</dbReference>
<dbReference type="PROSITE" id="PS50850">
    <property type="entry name" value="MFS"/>
    <property type="match status" value="1"/>
</dbReference>
<keyword evidence="4 8" id="KW-0812">Transmembrane</keyword>
<feature type="compositionally biased region" description="Basic and acidic residues" evidence="7">
    <location>
        <begin position="27"/>
        <end position="41"/>
    </location>
</feature>
<feature type="transmembrane region" description="Helical" evidence="8">
    <location>
        <begin position="337"/>
        <end position="356"/>
    </location>
</feature>
<feature type="domain" description="Major facilitator superfamily (MFS) profile" evidence="9">
    <location>
        <begin position="72"/>
        <end position="455"/>
    </location>
</feature>
<feature type="transmembrane region" description="Helical" evidence="8">
    <location>
        <begin position="229"/>
        <end position="249"/>
    </location>
</feature>
<organism evidence="10 11">
    <name type="scientific">Penicillium nalgiovense</name>
    <dbReference type="NCBI Taxonomy" id="60175"/>
    <lineage>
        <taxon>Eukaryota</taxon>
        <taxon>Fungi</taxon>
        <taxon>Dikarya</taxon>
        <taxon>Ascomycota</taxon>
        <taxon>Pezizomycotina</taxon>
        <taxon>Eurotiomycetes</taxon>
        <taxon>Eurotiomycetidae</taxon>
        <taxon>Eurotiales</taxon>
        <taxon>Aspergillaceae</taxon>
        <taxon>Penicillium</taxon>
    </lineage>
</organism>
<accession>A0A9W4MX15</accession>
<feature type="compositionally biased region" description="Polar residues" evidence="7">
    <location>
        <begin position="1"/>
        <end position="20"/>
    </location>
</feature>
<dbReference type="Gene3D" id="3.40.50.720">
    <property type="entry name" value="NAD(P)-binding Rossmann-like Domain"/>
    <property type="match status" value="1"/>
</dbReference>
<dbReference type="GO" id="GO:0016020">
    <property type="term" value="C:membrane"/>
    <property type="evidence" value="ECO:0007669"/>
    <property type="project" value="UniProtKB-SubCell"/>
</dbReference>
<keyword evidence="6 8" id="KW-0472">Membrane</keyword>
<evidence type="ECO:0000256" key="7">
    <source>
        <dbReference type="SAM" id="MobiDB-lite"/>
    </source>
</evidence>
<protein>
    <recommendedName>
        <fullName evidence="9">Major facilitator superfamily (MFS) profile domain-containing protein</fullName>
    </recommendedName>
</protein>
<dbReference type="PANTHER" id="PTHR11360:SF224">
    <property type="entry name" value="MAJOR FACILITATOR SUPERFAMILY (MFS) PROFILE DOMAIN-CONTAINING PROTEIN-RELATED"/>
    <property type="match status" value="1"/>
</dbReference>
<dbReference type="OrthoDB" id="5667at2759"/>
<evidence type="ECO:0000313" key="10">
    <source>
        <dbReference type="EMBL" id="CAG8206252.1"/>
    </source>
</evidence>
<evidence type="ECO:0000256" key="1">
    <source>
        <dbReference type="ARBA" id="ARBA00004141"/>
    </source>
</evidence>
<feature type="compositionally biased region" description="Low complexity" evidence="7">
    <location>
        <begin position="44"/>
        <end position="59"/>
    </location>
</feature>
<dbReference type="AlphaFoldDB" id="A0A9W4MX15"/>
<dbReference type="SUPFAM" id="SSF103473">
    <property type="entry name" value="MFS general substrate transporter"/>
    <property type="match status" value="1"/>
</dbReference>
<dbReference type="Proteomes" id="UP001153461">
    <property type="component" value="Unassembled WGS sequence"/>
</dbReference>
<proteinExistence type="inferred from homology"/>
<dbReference type="Pfam" id="PF00106">
    <property type="entry name" value="adh_short"/>
    <property type="match status" value="1"/>
</dbReference>
<name>A0A9W4MX15_PENNA</name>
<evidence type="ECO:0000256" key="8">
    <source>
        <dbReference type="SAM" id="Phobius"/>
    </source>
</evidence>
<feature type="transmembrane region" description="Helical" evidence="8">
    <location>
        <begin position="110"/>
        <end position="133"/>
    </location>
</feature>
<gene>
    <name evidence="10" type="ORF">PNAL_LOCUS7646</name>
</gene>
<reference evidence="10" key="1">
    <citation type="submission" date="2021-07" db="EMBL/GenBank/DDBJ databases">
        <authorList>
            <person name="Branca A.L. A."/>
        </authorList>
    </citation>
    <scope>NUCLEOTIDE SEQUENCE</scope>
</reference>
<dbReference type="GO" id="GO:0022857">
    <property type="term" value="F:transmembrane transporter activity"/>
    <property type="evidence" value="ECO:0007669"/>
    <property type="project" value="InterPro"/>
</dbReference>
<evidence type="ECO:0000259" key="9">
    <source>
        <dbReference type="PROSITE" id="PS50850"/>
    </source>
</evidence>
<comment type="subcellular location">
    <subcellularLocation>
        <location evidence="1">Membrane</location>
        <topology evidence="1">Multi-pass membrane protein</topology>
    </subcellularLocation>
</comment>
<feature type="transmembrane region" description="Helical" evidence="8">
    <location>
        <begin position="70"/>
        <end position="98"/>
    </location>
</feature>
<dbReference type="Gene3D" id="1.20.1250.20">
    <property type="entry name" value="MFS general substrate transporter like domains"/>
    <property type="match status" value="2"/>
</dbReference>
<evidence type="ECO:0000256" key="2">
    <source>
        <dbReference type="ARBA" id="ARBA00006727"/>
    </source>
</evidence>
<evidence type="ECO:0000256" key="6">
    <source>
        <dbReference type="ARBA" id="ARBA00023136"/>
    </source>
</evidence>
<dbReference type="InterPro" id="IPR050327">
    <property type="entry name" value="Proton-linked_MCT"/>
</dbReference>
<keyword evidence="5 8" id="KW-1133">Transmembrane helix</keyword>
<dbReference type="SUPFAM" id="SSF51735">
    <property type="entry name" value="NAD(P)-binding Rossmann-fold domains"/>
    <property type="match status" value="1"/>
</dbReference>
<dbReference type="PANTHER" id="PTHR11360">
    <property type="entry name" value="MONOCARBOXYLATE TRANSPORTER"/>
    <property type="match status" value="1"/>
</dbReference>
<dbReference type="InterPro" id="IPR011701">
    <property type="entry name" value="MFS"/>
</dbReference>
<feature type="transmembrane region" description="Helical" evidence="8">
    <location>
        <begin position="432"/>
        <end position="454"/>
    </location>
</feature>
<feature type="transmembrane region" description="Helical" evidence="8">
    <location>
        <begin position="274"/>
        <end position="296"/>
    </location>
</feature>
<dbReference type="InterPro" id="IPR036291">
    <property type="entry name" value="NAD(P)-bd_dom_sf"/>
</dbReference>
<dbReference type="CDD" id="cd17352">
    <property type="entry name" value="MFS_MCT_SLC16"/>
    <property type="match status" value="1"/>
</dbReference>
<feature type="transmembrane region" description="Helical" evidence="8">
    <location>
        <begin position="399"/>
        <end position="420"/>
    </location>
</feature>
<feature type="transmembrane region" description="Helical" evidence="8">
    <location>
        <begin position="197"/>
        <end position="217"/>
    </location>
</feature>
<evidence type="ECO:0000256" key="4">
    <source>
        <dbReference type="ARBA" id="ARBA00022692"/>
    </source>
</evidence>
<dbReference type="PRINTS" id="PR00081">
    <property type="entry name" value="GDHRDH"/>
</dbReference>
<feature type="region of interest" description="Disordered" evidence="7">
    <location>
        <begin position="1"/>
        <end position="60"/>
    </location>
</feature>
<dbReference type="EMBL" id="CAJVNV010000455">
    <property type="protein sequence ID" value="CAG8206252.1"/>
    <property type="molecule type" value="Genomic_DNA"/>
</dbReference>
<keyword evidence="3" id="KW-0813">Transport</keyword>
<dbReference type="InterPro" id="IPR036259">
    <property type="entry name" value="MFS_trans_sf"/>
</dbReference>